<comment type="similarity">
    <text evidence="3 10">Belongs to the glycosyltransferase 22 family.</text>
</comment>
<dbReference type="PANTHER" id="PTHR22760:SF2">
    <property type="entry name" value="ALPHA-1,2-MANNOSYLTRANSFERASE ALG9"/>
    <property type="match status" value="1"/>
</dbReference>
<evidence type="ECO:0000256" key="3">
    <source>
        <dbReference type="ARBA" id="ARBA00007063"/>
    </source>
</evidence>
<evidence type="ECO:0000256" key="10">
    <source>
        <dbReference type="RuleBase" id="RU363075"/>
    </source>
</evidence>
<dbReference type="PANTHER" id="PTHR22760">
    <property type="entry name" value="GLYCOSYLTRANSFERASE"/>
    <property type="match status" value="1"/>
</dbReference>
<reference evidence="11" key="1">
    <citation type="submission" date="2022-11" db="EMBL/GenBank/DDBJ databases">
        <title>Centuries of genome instability and evolution in soft-shell clam transmissible cancer (bioRxiv).</title>
        <authorList>
            <person name="Hart S.F.M."/>
            <person name="Yonemitsu M.A."/>
            <person name="Giersch R.M."/>
            <person name="Beal B.F."/>
            <person name="Arriagada G."/>
            <person name="Davis B.W."/>
            <person name="Ostrander E.A."/>
            <person name="Goff S.P."/>
            <person name="Metzger M.J."/>
        </authorList>
    </citation>
    <scope>NUCLEOTIDE SEQUENCE</scope>
    <source>
        <strain evidence="11">MELC-2E11</strain>
        <tissue evidence="11">Siphon/mantle</tissue>
    </source>
</reference>
<protein>
    <recommendedName>
        <fullName evidence="10">Mannosyltransferase</fullName>
        <ecNumber evidence="10">2.4.1.-</ecNumber>
    </recommendedName>
</protein>
<gene>
    <name evidence="11" type="ORF">MAR_013701</name>
</gene>
<accession>A0ABY7G0M7</accession>
<evidence type="ECO:0000256" key="6">
    <source>
        <dbReference type="ARBA" id="ARBA00022692"/>
    </source>
</evidence>
<dbReference type="Pfam" id="PF03901">
    <property type="entry name" value="Glyco_transf_22"/>
    <property type="match status" value="2"/>
</dbReference>
<keyword evidence="9 10" id="KW-0472">Membrane</keyword>
<feature type="transmembrane region" description="Helical" evidence="10">
    <location>
        <begin position="266"/>
        <end position="286"/>
    </location>
</feature>
<evidence type="ECO:0000256" key="7">
    <source>
        <dbReference type="ARBA" id="ARBA00022824"/>
    </source>
</evidence>
<comment type="pathway">
    <text evidence="2">Protein modification; protein glycosylation.</text>
</comment>
<dbReference type="EC" id="2.4.1.-" evidence="10"/>
<keyword evidence="5" id="KW-0808">Transferase</keyword>
<name>A0ABY7G0M7_MYAAR</name>
<organism evidence="11 12">
    <name type="scientific">Mya arenaria</name>
    <name type="common">Soft-shell clam</name>
    <dbReference type="NCBI Taxonomy" id="6604"/>
    <lineage>
        <taxon>Eukaryota</taxon>
        <taxon>Metazoa</taxon>
        <taxon>Spiralia</taxon>
        <taxon>Lophotrochozoa</taxon>
        <taxon>Mollusca</taxon>
        <taxon>Bivalvia</taxon>
        <taxon>Autobranchia</taxon>
        <taxon>Heteroconchia</taxon>
        <taxon>Euheterodonta</taxon>
        <taxon>Imparidentia</taxon>
        <taxon>Neoheterodontei</taxon>
        <taxon>Myida</taxon>
        <taxon>Myoidea</taxon>
        <taxon>Myidae</taxon>
        <taxon>Mya</taxon>
    </lineage>
</organism>
<proteinExistence type="inferred from homology"/>
<keyword evidence="12" id="KW-1185">Reference proteome</keyword>
<dbReference type="InterPro" id="IPR005599">
    <property type="entry name" value="GPI_mannosylTrfase"/>
</dbReference>
<sequence length="448" mass="51991">MAASTKRRLQGKSIKELAALSNPIEREKPVEPHPIIEHDDPVWAPAPYTVFKVFMSARLCAAAWNIVGDCDETFNYWEPTHYLMFGKGFQTWEYSPEYAIRSYAYLMLHTLPMRLYGLIFTPNPVMMGVCRQFGNNVGRIIVCFQLIGAGFFISSTAYLPSRVEPFSYYIINGLLNFNIVFPLALVSAPFVILSNYILKVKTQGIPIWLSLAGMYIWAAIFFTRPHKEERFLFPIYPLIAVAGAVSVDYIQLWWRCVFVRSKGGHYVDHTSWISVFVGIFFTLMSVSRIVAVYQDRPVTLCVGKEWYRYPSSFFLPGQNWNLHYLKSEFEGQLPKPYDSGPDATRIIPSNMNDMNKEEPSRYVNVSKCHYLVDLDLPRETTHEPRYSQKTEEWTTLVSIPFLDASRSHRVFRAFYIPFVSSRYCVYENYNLLKTTRTKKTNRSQKHTR</sequence>
<evidence type="ECO:0000256" key="4">
    <source>
        <dbReference type="ARBA" id="ARBA00022676"/>
    </source>
</evidence>
<evidence type="ECO:0000256" key="5">
    <source>
        <dbReference type="ARBA" id="ARBA00022679"/>
    </source>
</evidence>
<dbReference type="EMBL" id="CP111026">
    <property type="protein sequence ID" value="WAR27997.1"/>
    <property type="molecule type" value="Genomic_DNA"/>
</dbReference>
<evidence type="ECO:0000256" key="8">
    <source>
        <dbReference type="ARBA" id="ARBA00022989"/>
    </source>
</evidence>
<keyword evidence="8 10" id="KW-1133">Transmembrane helix</keyword>
<evidence type="ECO:0000256" key="9">
    <source>
        <dbReference type="ARBA" id="ARBA00023136"/>
    </source>
</evidence>
<feature type="transmembrane region" description="Helical" evidence="10">
    <location>
        <begin position="137"/>
        <end position="159"/>
    </location>
</feature>
<evidence type="ECO:0000313" key="12">
    <source>
        <dbReference type="Proteomes" id="UP001164746"/>
    </source>
</evidence>
<evidence type="ECO:0000313" key="11">
    <source>
        <dbReference type="EMBL" id="WAR27997.1"/>
    </source>
</evidence>
<keyword evidence="4 10" id="KW-0328">Glycosyltransferase</keyword>
<evidence type="ECO:0000256" key="1">
    <source>
        <dbReference type="ARBA" id="ARBA00004477"/>
    </source>
</evidence>
<feature type="transmembrane region" description="Helical" evidence="10">
    <location>
        <begin position="179"/>
        <end position="198"/>
    </location>
</feature>
<feature type="transmembrane region" description="Helical" evidence="10">
    <location>
        <begin position="235"/>
        <end position="254"/>
    </location>
</feature>
<evidence type="ECO:0000256" key="2">
    <source>
        <dbReference type="ARBA" id="ARBA00004922"/>
    </source>
</evidence>
<dbReference type="Proteomes" id="UP001164746">
    <property type="component" value="Chromosome 15"/>
</dbReference>
<comment type="subcellular location">
    <subcellularLocation>
        <location evidence="1 10">Endoplasmic reticulum membrane</location>
        <topology evidence="1 10">Multi-pass membrane protein</topology>
    </subcellularLocation>
</comment>
<feature type="transmembrane region" description="Helical" evidence="10">
    <location>
        <begin position="205"/>
        <end position="223"/>
    </location>
</feature>
<keyword evidence="7 10" id="KW-0256">Endoplasmic reticulum</keyword>
<keyword evidence="6 10" id="KW-0812">Transmembrane</keyword>